<sequence length="149" mass="16395">MTTGLRTFNVLFLCADNSVRSILAEALLNRLGAGRFQAFSAGYGVAEAVSPHALALLEKINYNSDRVHAKQMAAVMDAADPGFDFIIRLSPDRRGSALECRNFQEIRSLSIGICLIPPIFPARPPRPVRISSISWRRALMSWPICPKPA</sequence>
<dbReference type="Proteomes" id="UP000199150">
    <property type="component" value="Unassembled WGS sequence"/>
</dbReference>
<dbReference type="InterPro" id="IPR036196">
    <property type="entry name" value="Ptyr_pPase_sf"/>
</dbReference>
<dbReference type="InterPro" id="IPR023485">
    <property type="entry name" value="Ptyr_pPase"/>
</dbReference>
<evidence type="ECO:0000256" key="1">
    <source>
        <dbReference type="ARBA" id="ARBA00022849"/>
    </source>
</evidence>
<feature type="domain" description="Phosphotyrosine protein phosphatase I" evidence="2">
    <location>
        <begin position="8"/>
        <end position="118"/>
    </location>
</feature>
<evidence type="ECO:0000313" key="4">
    <source>
        <dbReference type="Proteomes" id="UP000199150"/>
    </source>
</evidence>
<dbReference type="SUPFAM" id="SSF52788">
    <property type="entry name" value="Phosphotyrosine protein phosphatases I"/>
    <property type="match status" value="1"/>
</dbReference>
<gene>
    <name evidence="3" type="ORF">SAMN02927928_1765</name>
</gene>
<dbReference type="Gene3D" id="3.40.50.2300">
    <property type="match status" value="1"/>
</dbReference>
<dbReference type="GO" id="GO:0046685">
    <property type="term" value="P:response to arsenic-containing substance"/>
    <property type="evidence" value="ECO:0007669"/>
    <property type="project" value="UniProtKB-KW"/>
</dbReference>
<accession>A0A1G4RBJ6</accession>
<reference evidence="4" key="1">
    <citation type="submission" date="2016-10" db="EMBL/GenBank/DDBJ databases">
        <authorList>
            <person name="Varghese N."/>
            <person name="Submissions S."/>
        </authorList>
    </citation>
    <scope>NUCLEOTIDE SEQUENCE [LARGE SCALE GENOMIC DNA]</scope>
    <source>
        <strain evidence="4">CGMCC 1.3431</strain>
    </source>
</reference>
<dbReference type="EMBL" id="FMTS01000002">
    <property type="protein sequence ID" value="SCW54293.1"/>
    <property type="molecule type" value="Genomic_DNA"/>
</dbReference>
<proteinExistence type="predicted"/>
<dbReference type="AlphaFoldDB" id="A0A1G4RBJ6"/>
<dbReference type="PANTHER" id="PTHR43428:SF1">
    <property type="entry name" value="ARSENATE REDUCTASE"/>
    <property type="match status" value="1"/>
</dbReference>
<dbReference type="SMART" id="SM00226">
    <property type="entry name" value="LMWPc"/>
    <property type="match status" value="1"/>
</dbReference>
<name>A0A1G4RBJ6_9CAUL</name>
<evidence type="ECO:0000313" key="3">
    <source>
        <dbReference type="EMBL" id="SCW54293.1"/>
    </source>
</evidence>
<dbReference type="STRING" id="260084.SAMN02927928_1765"/>
<protein>
    <submittedName>
        <fullName evidence="3">Low molecular weight phosphotyrosine protein phosphatase</fullName>
    </submittedName>
</protein>
<dbReference type="Pfam" id="PF01451">
    <property type="entry name" value="LMWPc"/>
    <property type="match status" value="1"/>
</dbReference>
<dbReference type="PANTHER" id="PTHR43428">
    <property type="entry name" value="ARSENATE REDUCTASE"/>
    <property type="match status" value="1"/>
</dbReference>
<keyword evidence="4" id="KW-1185">Reference proteome</keyword>
<dbReference type="RefSeq" id="WP_170828252.1">
    <property type="nucleotide sequence ID" value="NZ_CBCRYE010000004.1"/>
</dbReference>
<keyword evidence="1" id="KW-0059">Arsenical resistance</keyword>
<evidence type="ECO:0000259" key="2">
    <source>
        <dbReference type="SMART" id="SM00226"/>
    </source>
</evidence>
<organism evidence="3 4">
    <name type="scientific">Asticcacaulis taihuensis</name>
    <dbReference type="NCBI Taxonomy" id="260084"/>
    <lineage>
        <taxon>Bacteria</taxon>
        <taxon>Pseudomonadati</taxon>
        <taxon>Pseudomonadota</taxon>
        <taxon>Alphaproteobacteria</taxon>
        <taxon>Caulobacterales</taxon>
        <taxon>Caulobacteraceae</taxon>
        <taxon>Asticcacaulis</taxon>
    </lineage>
</organism>